<comment type="caution">
    <text evidence="3">The sequence shown here is derived from an EMBL/GenBank/DDBJ whole genome shotgun (WGS) entry which is preliminary data.</text>
</comment>
<dbReference type="SUPFAM" id="SSF46955">
    <property type="entry name" value="Putative DNA-binding domain"/>
    <property type="match status" value="1"/>
</dbReference>
<dbReference type="PROSITE" id="PS50937">
    <property type="entry name" value="HTH_MERR_2"/>
    <property type="match status" value="1"/>
</dbReference>
<dbReference type="InterPro" id="IPR000551">
    <property type="entry name" value="MerR-type_HTH_dom"/>
</dbReference>
<dbReference type="RefSeq" id="WP_071658823.1">
    <property type="nucleotide sequence ID" value="NZ_MLCF01000200.1"/>
</dbReference>
<keyword evidence="1" id="KW-0238">DNA-binding</keyword>
<dbReference type="Proteomes" id="UP000243342">
    <property type="component" value="Unassembled WGS sequence"/>
</dbReference>
<dbReference type="Gene3D" id="1.10.1660.10">
    <property type="match status" value="1"/>
</dbReference>
<reference evidence="3 4" key="1">
    <citation type="submission" date="2016-10" db="EMBL/GenBank/DDBJ databases">
        <title>Genome sequence of Streptomyces gilvigriseus MUSC 26.</title>
        <authorList>
            <person name="Lee L.-H."/>
            <person name="Ser H.-L."/>
        </authorList>
    </citation>
    <scope>NUCLEOTIDE SEQUENCE [LARGE SCALE GENOMIC DNA]</scope>
    <source>
        <strain evidence="3 4">MUSC 26</strain>
    </source>
</reference>
<sequence>MLTIGRLAAHAGVTVRAVRHYHRIGLLPEPRRDESGYRVYDAAAVVRLIRIRTLADAGVPLARVQELLDAGPEEFARGVAEIDRGLRTEARRIQDARRRLARLAAGDHLALPDSVVGYLDRLRGLGVEERYVELERDAWIMVAAEVPDLIDVVIAKKHEQLDDPDMRKLYSLCGGALDWPPDDPRLYEIADLLERMRLRAEAAGELALDAFDDGFVALLDSAMLESAPGAHRLLEILESRGWHGWTRLERTRPPTPNG</sequence>
<gene>
    <name evidence="3" type="ORF">BIV57_22825</name>
</gene>
<dbReference type="CDD" id="cd00592">
    <property type="entry name" value="HTH_MerR-like"/>
    <property type="match status" value="1"/>
</dbReference>
<evidence type="ECO:0000313" key="4">
    <source>
        <dbReference type="Proteomes" id="UP000243342"/>
    </source>
</evidence>
<dbReference type="InterPro" id="IPR009061">
    <property type="entry name" value="DNA-bd_dom_put_sf"/>
</dbReference>
<proteinExistence type="predicted"/>
<dbReference type="InterPro" id="IPR047057">
    <property type="entry name" value="MerR_fam"/>
</dbReference>
<keyword evidence="4" id="KW-1185">Reference proteome</keyword>
<dbReference type="GO" id="GO:0003677">
    <property type="term" value="F:DNA binding"/>
    <property type="evidence" value="ECO:0007669"/>
    <property type="project" value="UniProtKB-KW"/>
</dbReference>
<dbReference type="SMART" id="SM00422">
    <property type="entry name" value="HTH_MERR"/>
    <property type="match status" value="1"/>
</dbReference>
<protein>
    <submittedName>
        <fullName evidence="3">MerR family transcriptional regulator</fullName>
    </submittedName>
</protein>
<dbReference type="PRINTS" id="PR00040">
    <property type="entry name" value="HTHMERR"/>
</dbReference>
<name>A0A1J7C0W5_9ACTN</name>
<dbReference type="PANTHER" id="PTHR30204:SF93">
    <property type="entry name" value="HTH MERR-TYPE DOMAIN-CONTAINING PROTEIN"/>
    <property type="match status" value="1"/>
</dbReference>
<accession>A0A1J7C0W5</accession>
<dbReference type="GO" id="GO:0003700">
    <property type="term" value="F:DNA-binding transcription factor activity"/>
    <property type="evidence" value="ECO:0007669"/>
    <property type="project" value="InterPro"/>
</dbReference>
<dbReference type="AlphaFoldDB" id="A0A1J7C0W5"/>
<evidence type="ECO:0000313" key="3">
    <source>
        <dbReference type="EMBL" id="OIV35216.1"/>
    </source>
</evidence>
<feature type="domain" description="HTH merR-type" evidence="2">
    <location>
        <begin position="1"/>
        <end position="70"/>
    </location>
</feature>
<dbReference type="Pfam" id="PF13411">
    <property type="entry name" value="MerR_1"/>
    <property type="match status" value="1"/>
</dbReference>
<evidence type="ECO:0000256" key="1">
    <source>
        <dbReference type="ARBA" id="ARBA00023125"/>
    </source>
</evidence>
<organism evidence="3 4">
    <name type="scientific">Mangrovactinospora gilvigrisea</name>
    <dbReference type="NCBI Taxonomy" id="1428644"/>
    <lineage>
        <taxon>Bacteria</taxon>
        <taxon>Bacillati</taxon>
        <taxon>Actinomycetota</taxon>
        <taxon>Actinomycetes</taxon>
        <taxon>Kitasatosporales</taxon>
        <taxon>Streptomycetaceae</taxon>
        <taxon>Mangrovactinospora</taxon>
    </lineage>
</organism>
<dbReference type="OrthoDB" id="4569196at2"/>
<evidence type="ECO:0000259" key="2">
    <source>
        <dbReference type="PROSITE" id="PS50937"/>
    </source>
</evidence>
<dbReference type="PANTHER" id="PTHR30204">
    <property type="entry name" value="REDOX-CYCLING DRUG-SENSING TRANSCRIPTIONAL ACTIVATOR SOXR"/>
    <property type="match status" value="1"/>
</dbReference>
<dbReference type="STRING" id="1428644.BIV57_22825"/>
<dbReference type="EMBL" id="MLCF01000200">
    <property type="protein sequence ID" value="OIV35216.1"/>
    <property type="molecule type" value="Genomic_DNA"/>
</dbReference>